<reference evidence="1 2" key="1">
    <citation type="journal article" date="2010" name="Stand. Genomic Sci.">
        <title>Complete genome sequence of Spirosoma linguale type strain (1).</title>
        <authorList>
            <person name="Lail K."/>
            <person name="Sikorski J."/>
            <person name="Saunders E."/>
            <person name="Lapidus A."/>
            <person name="Glavina Del Rio T."/>
            <person name="Copeland A."/>
            <person name="Tice H."/>
            <person name="Cheng J.-F."/>
            <person name="Lucas S."/>
            <person name="Nolan M."/>
            <person name="Bruce D."/>
            <person name="Goodwin L."/>
            <person name="Pitluck S."/>
            <person name="Ivanova N."/>
            <person name="Mavromatis K."/>
            <person name="Ovchinnikova G."/>
            <person name="Pati A."/>
            <person name="Chen A."/>
            <person name="Palaniappan K."/>
            <person name="Land M."/>
            <person name="Hauser L."/>
            <person name="Chang Y.-J."/>
            <person name="Jeffries C.D."/>
            <person name="Chain P."/>
            <person name="Brettin T."/>
            <person name="Detter J.C."/>
            <person name="Schuetze A."/>
            <person name="Rohde M."/>
            <person name="Tindall B.J."/>
            <person name="Goeker M."/>
            <person name="Bristow J."/>
            <person name="Eisen J.A."/>
            <person name="Markowitz V."/>
            <person name="Hugenholtz P."/>
            <person name="Kyrpides N.C."/>
            <person name="Klenk H.-P."/>
            <person name="Chen F."/>
        </authorList>
    </citation>
    <scope>NUCLEOTIDE SEQUENCE [LARGE SCALE GENOMIC DNA]</scope>
    <source>
        <strain evidence="2">ATCC 33905 / DSM 74 / LMG 10896 / Claus 1</strain>
    </source>
</reference>
<keyword evidence="2" id="KW-1185">Reference proteome</keyword>
<dbReference type="AlphaFoldDB" id="D2QBZ5"/>
<evidence type="ECO:0000313" key="2">
    <source>
        <dbReference type="Proteomes" id="UP000002028"/>
    </source>
</evidence>
<dbReference type="EMBL" id="CP001769">
    <property type="protein sequence ID" value="ADB39730.1"/>
    <property type="molecule type" value="Genomic_DNA"/>
</dbReference>
<sequence>MRQSISWQQRRVELLKAQLQQRKNLLVAFKQAQDALRQVHQAERDEFLATILLSGLTQIHLQVKQAAEQQHLINEFADFNRAMLQCRRWEERALAHQIEQERIRQQ</sequence>
<protein>
    <submittedName>
        <fullName evidence="1">Uncharacterized protein</fullName>
    </submittedName>
</protein>
<organism evidence="1 2">
    <name type="scientific">Spirosoma linguale (strain ATCC 33905 / DSM 74 / LMG 10896 / Claus 1)</name>
    <dbReference type="NCBI Taxonomy" id="504472"/>
    <lineage>
        <taxon>Bacteria</taxon>
        <taxon>Pseudomonadati</taxon>
        <taxon>Bacteroidota</taxon>
        <taxon>Cytophagia</taxon>
        <taxon>Cytophagales</taxon>
        <taxon>Cytophagaceae</taxon>
        <taxon>Spirosoma</taxon>
    </lineage>
</organism>
<name>D2QBZ5_SPILD</name>
<dbReference type="HOGENOM" id="CLU_2221563_0_0_10"/>
<proteinExistence type="predicted"/>
<dbReference type="RefSeq" id="WP_012928246.1">
    <property type="nucleotide sequence ID" value="NC_013730.1"/>
</dbReference>
<dbReference type="Proteomes" id="UP000002028">
    <property type="component" value="Chromosome"/>
</dbReference>
<evidence type="ECO:0000313" key="1">
    <source>
        <dbReference type="EMBL" id="ADB39730.1"/>
    </source>
</evidence>
<dbReference type="KEGG" id="sli:Slin_3731"/>
<gene>
    <name evidence="1" type="ordered locus">Slin_3731</name>
</gene>
<dbReference type="STRING" id="504472.Slin_3731"/>
<accession>D2QBZ5</accession>